<evidence type="ECO:0000313" key="3">
    <source>
        <dbReference type="EMBL" id="ASA19717.1"/>
    </source>
</evidence>
<feature type="transmembrane region" description="Helical" evidence="1">
    <location>
        <begin position="126"/>
        <end position="145"/>
    </location>
</feature>
<evidence type="ECO:0000256" key="1">
    <source>
        <dbReference type="SAM" id="Phobius"/>
    </source>
</evidence>
<dbReference type="InterPro" id="IPR003675">
    <property type="entry name" value="Rce1/LyrA-like_dom"/>
</dbReference>
<keyword evidence="1" id="KW-0812">Transmembrane</keyword>
<feature type="transmembrane region" description="Helical" evidence="1">
    <location>
        <begin position="34"/>
        <end position="53"/>
    </location>
</feature>
<dbReference type="OrthoDB" id="4177129at2"/>
<reference evidence="3 4" key="1">
    <citation type="submission" date="2017-06" db="EMBL/GenBank/DDBJ databases">
        <title>Complete genome sequence of Paenibacillus donghaensis KCTC 13049T isolated from East Sea sediment, South Korea.</title>
        <authorList>
            <person name="Jung B.K."/>
            <person name="Hong S.-J."/>
            <person name="Shin J.-H."/>
        </authorList>
    </citation>
    <scope>NUCLEOTIDE SEQUENCE [LARGE SCALE GENOMIC DNA]</scope>
    <source>
        <strain evidence="3 4">KCTC 13049</strain>
    </source>
</reference>
<dbReference type="Pfam" id="PF02517">
    <property type="entry name" value="Rce1-like"/>
    <property type="match status" value="1"/>
</dbReference>
<protein>
    <recommendedName>
        <fullName evidence="2">CAAX prenyl protease 2/Lysostaphin resistance protein A-like domain-containing protein</fullName>
    </recommendedName>
</protein>
<dbReference type="AlphaFoldDB" id="A0A2Z2K5A0"/>
<dbReference type="EMBL" id="CP021780">
    <property type="protein sequence ID" value="ASA19717.1"/>
    <property type="molecule type" value="Genomic_DNA"/>
</dbReference>
<dbReference type="GO" id="GO:0004175">
    <property type="term" value="F:endopeptidase activity"/>
    <property type="evidence" value="ECO:0007669"/>
    <property type="project" value="UniProtKB-ARBA"/>
</dbReference>
<keyword evidence="4" id="KW-1185">Reference proteome</keyword>
<gene>
    <name evidence="3" type="ORF">B9T62_02150</name>
</gene>
<dbReference type="Proteomes" id="UP000249890">
    <property type="component" value="Chromosome"/>
</dbReference>
<evidence type="ECO:0000313" key="4">
    <source>
        <dbReference type="Proteomes" id="UP000249890"/>
    </source>
</evidence>
<name>A0A2Z2K5A0_9BACL</name>
<feature type="transmembrane region" description="Helical" evidence="1">
    <location>
        <begin position="60"/>
        <end position="77"/>
    </location>
</feature>
<accession>A0A2Z2K5A0</accession>
<feature type="domain" description="CAAX prenyl protease 2/Lysostaphin resistance protein A-like" evidence="2">
    <location>
        <begin position="92"/>
        <end position="193"/>
    </location>
</feature>
<dbReference type="RefSeq" id="WP_087913742.1">
    <property type="nucleotide sequence ID" value="NZ_CP021780.1"/>
</dbReference>
<evidence type="ECO:0000259" key="2">
    <source>
        <dbReference type="Pfam" id="PF02517"/>
    </source>
</evidence>
<keyword evidence="1" id="KW-1133">Transmembrane helix</keyword>
<proteinExistence type="predicted"/>
<dbReference type="GO" id="GO:0080120">
    <property type="term" value="P:CAAX-box protein maturation"/>
    <property type="evidence" value="ECO:0007669"/>
    <property type="project" value="UniProtKB-ARBA"/>
</dbReference>
<keyword evidence="1" id="KW-0472">Membrane</keyword>
<sequence length="207" mass="23609">MLISLMVAVLLSFSYRILERLIGLWSPKQTRYTVYYWGILLMAASFFFQNNYIFHTPHHIIKALPVFLVVLAVNVVISRNSGYRPEGTFHRLNFMITYPVLEEIAFRGLVLPLLVQVPLLGESYQFLYVTEISLAVLLTAFLFAVSHLQYYRLNRQSMIFMAYAFSGGLFLGIIAQFTESILLTLPLHITFNATAVYYASRTVSAGA</sequence>
<feature type="transmembrane region" description="Helical" evidence="1">
    <location>
        <begin position="157"/>
        <end position="175"/>
    </location>
</feature>
<organism evidence="3 4">
    <name type="scientific">Paenibacillus donghaensis</name>
    <dbReference type="NCBI Taxonomy" id="414771"/>
    <lineage>
        <taxon>Bacteria</taxon>
        <taxon>Bacillati</taxon>
        <taxon>Bacillota</taxon>
        <taxon>Bacilli</taxon>
        <taxon>Bacillales</taxon>
        <taxon>Paenibacillaceae</taxon>
        <taxon>Paenibacillus</taxon>
    </lineage>
</organism>
<dbReference type="KEGG" id="pdh:B9T62_02150"/>